<evidence type="ECO:0000313" key="2">
    <source>
        <dbReference type="WBParaSite" id="PDA_v2.g8441.t1"/>
    </source>
</evidence>
<dbReference type="AlphaFoldDB" id="A0A914QWJ8"/>
<name>A0A914QWJ8_9BILA</name>
<dbReference type="WBParaSite" id="PDA_v2.g8441.t1">
    <property type="protein sequence ID" value="PDA_v2.g8441.t1"/>
    <property type="gene ID" value="PDA_v2.g8441"/>
</dbReference>
<protein>
    <submittedName>
        <fullName evidence="2">Uncharacterized protein</fullName>
    </submittedName>
</protein>
<reference evidence="2" key="1">
    <citation type="submission" date="2022-11" db="UniProtKB">
        <authorList>
            <consortium name="WormBaseParasite"/>
        </authorList>
    </citation>
    <scope>IDENTIFICATION</scope>
</reference>
<proteinExistence type="predicted"/>
<accession>A0A914QWJ8</accession>
<sequence>MSDSKKRVAFNVTMDMEIDVIVKKQPRIIKLVPAQQPQPQTRAPAALPAYIQAPQQQPTAPSYTPARLDVFVCMFSKQ</sequence>
<evidence type="ECO:0000313" key="1">
    <source>
        <dbReference type="Proteomes" id="UP000887578"/>
    </source>
</evidence>
<dbReference type="Proteomes" id="UP000887578">
    <property type="component" value="Unplaced"/>
</dbReference>
<keyword evidence="1" id="KW-1185">Reference proteome</keyword>
<organism evidence="1 2">
    <name type="scientific">Panagrolaimus davidi</name>
    <dbReference type="NCBI Taxonomy" id="227884"/>
    <lineage>
        <taxon>Eukaryota</taxon>
        <taxon>Metazoa</taxon>
        <taxon>Ecdysozoa</taxon>
        <taxon>Nematoda</taxon>
        <taxon>Chromadorea</taxon>
        <taxon>Rhabditida</taxon>
        <taxon>Tylenchina</taxon>
        <taxon>Panagrolaimomorpha</taxon>
        <taxon>Panagrolaimoidea</taxon>
        <taxon>Panagrolaimidae</taxon>
        <taxon>Panagrolaimus</taxon>
    </lineage>
</organism>